<feature type="non-terminal residue" evidence="2">
    <location>
        <position position="1"/>
    </location>
</feature>
<accession>R0KI65</accession>
<organism evidence="2 3">
    <name type="scientific">Anas platyrhynchos</name>
    <name type="common">Mallard</name>
    <name type="synonym">Anas boschas</name>
    <dbReference type="NCBI Taxonomy" id="8839"/>
    <lineage>
        <taxon>Eukaryota</taxon>
        <taxon>Metazoa</taxon>
        <taxon>Chordata</taxon>
        <taxon>Craniata</taxon>
        <taxon>Vertebrata</taxon>
        <taxon>Euteleostomi</taxon>
        <taxon>Archelosauria</taxon>
        <taxon>Archosauria</taxon>
        <taxon>Dinosauria</taxon>
        <taxon>Saurischia</taxon>
        <taxon>Theropoda</taxon>
        <taxon>Coelurosauria</taxon>
        <taxon>Aves</taxon>
        <taxon>Neognathae</taxon>
        <taxon>Galloanserae</taxon>
        <taxon>Anseriformes</taxon>
        <taxon>Anatidae</taxon>
        <taxon>Anatinae</taxon>
        <taxon>Anas</taxon>
    </lineage>
</organism>
<evidence type="ECO:0000313" key="2">
    <source>
        <dbReference type="EMBL" id="EOA92813.1"/>
    </source>
</evidence>
<keyword evidence="3" id="KW-1185">Reference proteome</keyword>
<name>R0KI65_ANAPL</name>
<sequence>ILLEATSSTPARGKRNLSKESSRNNNHRKAKQMISEKPSSEEKIDLSKGYSGKKCS</sequence>
<dbReference type="Proteomes" id="UP000296049">
    <property type="component" value="Unassembled WGS sequence"/>
</dbReference>
<dbReference type="AlphaFoldDB" id="R0KI65"/>
<dbReference type="EMBL" id="KB809508">
    <property type="protein sequence ID" value="EOA92813.1"/>
    <property type="molecule type" value="Genomic_DNA"/>
</dbReference>
<feature type="compositionally biased region" description="Polar residues" evidence="1">
    <location>
        <begin position="1"/>
        <end position="10"/>
    </location>
</feature>
<protein>
    <submittedName>
        <fullName evidence="2">Uncharacterized protein</fullName>
    </submittedName>
</protein>
<gene>
    <name evidence="2" type="ORF">Anapl_18703</name>
</gene>
<reference evidence="3" key="1">
    <citation type="journal article" date="2013" name="Nat. Genet.">
        <title>The duck genome and transcriptome provide insight into an avian influenza virus reservoir species.</title>
        <authorList>
            <person name="Huang Y."/>
            <person name="Li Y."/>
            <person name="Burt D.W."/>
            <person name="Chen H."/>
            <person name="Zhang Y."/>
            <person name="Qian W."/>
            <person name="Kim H."/>
            <person name="Gan S."/>
            <person name="Zhao Y."/>
            <person name="Li J."/>
            <person name="Yi K."/>
            <person name="Feng H."/>
            <person name="Zhu P."/>
            <person name="Li B."/>
            <person name="Liu Q."/>
            <person name="Fairley S."/>
            <person name="Magor K.E."/>
            <person name="Du Z."/>
            <person name="Hu X."/>
            <person name="Goodman L."/>
            <person name="Tafer H."/>
            <person name="Vignal A."/>
            <person name="Lee T."/>
            <person name="Kim K.W."/>
            <person name="Sheng Z."/>
            <person name="An Y."/>
            <person name="Searle S."/>
            <person name="Herrero J."/>
            <person name="Groenen M.A."/>
            <person name="Crooijmans R.P."/>
            <person name="Faraut T."/>
            <person name="Cai Q."/>
            <person name="Webster R.G."/>
            <person name="Aldridge J.R."/>
            <person name="Warren W.C."/>
            <person name="Bartschat S."/>
            <person name="Kehr S."/>
            <person name="Marz M."/>
            <person name="Stadler P.F."/>
            <person name="Smith J."/>
            <person name="Kraus R.H."/>
            <person name="Zhao Y."/>
            <person name="Ren L."/>
            <person name="Fei J."/>
            <person name="Morisson M."/>
            <person name="Kaiser P."/>
            <person name="Griffin D.K."/>
            <person name="Rao M."/>
            <person name="Pitel F."/>
            <person name="Wang J."/>
            <person name="Li N."/>
        </authorList>
    </citation>
    <scope>NUCLEOTIDE SEQUENCE [LARGE SCALE GENOMIC DNA]</scope>
</reference>
<proteinExistence type="predicted"/>
<feature type="region of interest" description="Disordered" evidence="1">
    <location>
        <begin position="1"/>
        <end position="56"/>
    </location>
</feature>
<evidence type="ECO:0000313" key="3">
    <source>
        <dbReference type="Proteomes" id="UP000296049"/>
    </source>
</evidence>
<feature type="non-terminal residue" evidence="2">
    <location>
        <position position="56"/>
    </location>
</feature>
<evidence type="ECO:0000256" key="1">
    <source>
        <dbReference type="SAM" id="MobiDB-lite"/>
    </source>
</evidence>